<organism evidence="2 3">
    <name type="scientific">Clydaea vesicula</name>
    <dbReference type="NCBI Taxonomy" id="447962"/>
    <lineage>
        <taxon>Eukaryota</taxon>
        <taxon>Fungi</taxon>
        <taxon>Fungi incertae sedis</taxon>
        <taxon>Chytridiomycota</taxon>
        <taxon>Chytridiomycota incertae sedis</taxon>
        <taxon>Chytridiomycetes</taxon>
        <taxon>Lobulomycetales</taxon>
        <taxon>Lobulomycetaceae</taxon>
        <taxon>Clydaea</taxon>
    </lineage>
</organism>
<keyword evidence="1" id="KW-1133">Transmembrane helix</keyword>
<name>A0AAD5TWP2_9FUNG</name>
<protein>
    <submittedName>
        <fullName evidence="2">Uncharacterized protein</fullName>
    </submittedName>
</protein>
<feature type="transmembrane region" description="Helical" evidence="1">
    <location>
        <begin position="137"/>
        <end position="157"/>
    </location>
</feature>
<feature type="non-terminal residue" evidence="2">
    <location>
        <position position="222"/>
    </location>
</feature>
<dbReference type="AlphaFoldDB" id="A0AAD5TWP2"/>
<accession>A0AAD5TWP2</accession>
<dbReference type="EMBL" id="JADGJW010000797">
    <property type="protein sequence ID" value="KAJ3212070.1"/>
    <property type="molecule type" value="Genomic_DNA"/>
</dbReference>
<evidence type="ECO:0000313" key="2">
    <source>
        <dbReference type="EMBL" id="KAJ3212070.1"/>
    </source>
</evidence>
<sequence>ENFQKEMSNKTFFDLRNVSCSSCKQRVSPCVDELEQSMTNHFSPHLHAHYSDSFKSCFCETSEQRRVFSKCITDYKVNVPSSSSSSCKVFHNFPSAYQLPTLCESNPIPKEFFLDYYNQYYQKNSINTIQTHSEFQFWPLIFLLLSLTTFIMIALFIRKKCVEGDALEDFNTNIPLEDRNLYHYHQEFGDEQLPKYEGREIITLPDKSYKIGNEVESNEIKT</sequence>
<keyword evidence="3" id="KW-1185">Reference proteome</keyword>
<dbReference type="Proteomes" id="UP001211065">
    <property type="component" value="Unassembled WGS sequence"/>
</dbReference>
<proteinExistence type="predicted"/>
<keyword evidence="1" id="KW-0472">Membrane</keyword>
<evidence type="ECO:0000313" key="3">
    <source>
        <dbReference type="Proteomes" id="UP001211065"/>
    </source>
</evidence>
<evidence type="ECO:0000256" key="1">
    <source>
        <dbReference type="SAM" id="Phobius"/>
    </source>
</evidence>
<comment type="caution">
    <text evidence="2">The sequence shown here is derived from an EMBL/GenBank/DDBJ whole genome shotgun (WGS) entry which is preliminary data.</text>
</comment>
<keyword evidence="1" id="KW-0812">Transmembrane</keyword>
<reference evidence="2" key="1">
    <citation type="submission" date="2020-05" db="EMBL/GenBank/DDBJ databases">
        <title>Phylogenomic resolution of chytrid fungi.</title>
        <authorList>
            <person name="Stajich J.E."/>
            <person name="Amses K."/>
            <person name="Simmons R."/>
            <person name="Seto K."/>
            <person name="Myers J."/>
            <person name="Bonds A."/>
            <person name="Quandt C.A."/>
            <person name="Barry K."/>
            <person name="Liu P."/>
            <person name="Grigoriev I."/>
            <person name="Longcore J.E."/>
            <person name="James T.Y."/>
        </authorList>
    </citation>
    <scope>NUCLEOTIDE SEQUENCE</scope>
    <source>
        <strain evidence="2">JEL0476</strain>
    </source>
</reference>
<gene>
    <name evidence="2" type="ORF">HK099_007811</name>
</gene>